<dbReference type="Pfam" id="PF00239">
    <property type="entry name" value="Resolvase"/>
    <property type="match status" value="1"/>
</dbReference>
<feature type="non-terminal residue" evidence="3">
    <location>
        <position position="270"/>
    </location>
</feature>
<protein>
    <recommendedName>
        <fullName evidence="4">Recombinase family protein</fullName>
    </recommendedName>
</protein>
<feature type="domain" description="Resolvase/invertase-type recombinase catalytic" evidence="1">
    <location>
        <begin position="1"/>
        <end position="132"/>
    </location>
</feature>
<name>X1JR16_9ZZZZ</name>
<dbReference type="SUPFAM" id="SSF53041">
    <property type="entry name" value="Resolvase-like"/>
    <property type="match status" value="1"/>
</dbReference>
<evidence type="ECO:0000259" key="2">
    <source>
        <dbReference type="PROSITE" id="PS51737"/>
    </source>
</evidence>
<dbReference type="InterPro" id="IPR006119">
    <property type="entry name" value="Resolv_N"/>
</dbReference>
<feature type="domain" description="Recombinase" evidence="2">
    <location>
        <begin position="142"/>
        <end position="270"/>
    </location>
</feature>
<dbReference type="PROSITE" id="PS51736">
    <property type="entry name" value="RECOMBINASES_3"/>
    <property type="match status" value="1"/>
</dbReference>
<proteinExistence type="predicted"/>
<dbReference type="PANTHER" id="PTHR30461:SF23">
    <property type="entry name" value="DNA RECOMBINASE-RELATED"/>
    <property type="match status" value="1"/>
</dbReference>
<dbReference type="GO" id="GO:0000150">
    <property type="term" value="F:DNA strand exchange activity"/>
    <property type="evidence" value="ECO:0007669"/>
    <property type="project" value="InterPro"/>
</dbReference>
<accession>X1JR16</accession>
<dbReference type="Pfam" id="PF07508">
    <property type="entry name" value="Recombinase"/>
    <property type="match status" value="1"/>
</dbReference>
<gene>
    <name evidence="3" type="ORF">S03H2_43664</name>
</gene>
<feature type="non-terminal residue" evidence="3">
    <location>
        <position position="1"/>
    </location>
</feature>
<sequence length="270" mass="30841">GTSLDSQLEACLKKAHEVGYDVPKEFIILETYSGLTLDRPKLPQLRQWVRDKQAEAVIAYTLDRISRDPVHFIILQEELEKAGVELMLVTETIDSSDLGKLITYIKGYAAKLEAEKIRERTMRGIRERIKAGKMPSGRRARLYGYTYLPGKGVGEGVRYVNEPEAKWVKQIFHWLVNEGLGIDRITYKLRELGIPTPSGKGLWYASEVWKIIRNPAYIGETYVFTQTYGEPKTRLSKGTKTKKTGLIRKPREEWVELPGATPPIIDKDLF</sequence>
<dbReference type="InterPro" id="IPR050639">
    <property type="entry name" value="SSR_resolvase"/>
</dbReference>
<reference evidence="3" key="1">
    <citation type="journal article" date="2014" name="Front. Microbiol.">
        <title>High frequency of phylogenetically diverse reductive dehalogenase-homologous genes in deep subseafloor sedimentary metagenomes.</title>
        <authorList>
            <person name="Kawai M."/>
            <person name="Futagami T."/>
            <person name="Toyoda A."/>
            <person name="Takaki Y."/>
            <person name="Nishi S."/>
            <person name="Hori S."/>
            <person name="Arai W."/>
            <person name="Tsubouchi T."/>
            <person name="Morono Y."/>
            <person name="Uchiyama I."/>
            <person name="Ito T."/>
            <person name="Fujiyama A."/>
            <person name="Inagaki F."/>
            <person name="Takami H."/>
        </authorList>
    </citation>
    <scope>NUCLEOTIDE SEQUENCE</scope>
    <source>
        <strain evidence="3">Expedition CK06-06</strain>
    </source>
</reference>
<dbReference type="Gene3D" id="3.40.50.1390">
    <property type="entry name" value="Resolvase, N-terminal catalytic domain"/>
    <property type="match status" value="1"/>
</dbReference>
<dbReference type="CDD" id="cd00338">
    <property type="entry name" value="Ser_Recombinase"/>
    <property type="match status" value="1"/>
</dbReference>
<dbReference type="GO" id="GO:0003677">
    <property type="term" value="F:DNA binding"/>
    <property type="evidence" value="ECO:0007669"/>
    <property type="project" value="InterPro"/>
</dbReference>
<organism evidence="3">
    <name type="scientific">marine sediment metagenome</name>
    <dbReference type="NCBI Taxonomy" id="412755"/>
    <lineage>
        <taxon>unclassified sequences</taxon>
        <taxon>metagenomes</taxon>
        <taxon>ecological metagenomes</taxon>
    </lineage>
</organism>
<dbReference type="Gene3D" id="3.90.1750.20">
    <property type="entry name" value="Putative Large Serine Recombinase, Chain B, Domain 2"/>
    <property type="match status" value="1"/>
</dbReference>
<dbReference type="PANTHER" id="PTHR30461">
    <property type="entry name" value="DNA-INVERTASE FROM LAMBDOID PROPHAGE"/>
    <property type="match status" value="1"/>
</dbReference>
<comment type="caution">
    <text evidence="3">The sequence shown here is derived from an EMBL/GenBank/DDBJ whole genome shotgun (WGS) entry which is preliminary data.</text>
</comment>
<dbReference type="SMART" id="SM00857">
    <property type="entry name" value="Resolvase"/>
    <property type="match status" value="1"/>
</dbReference>
<dbReference type="InterPro" id="IPR011109">
    <property type="entry name" value="DNA_bind_recombinase_dom"/>
</dbReference>
<evidence type="ECO:0000313" key="3">
    <source>
        <dbReference type="EMBL" id="GAH72253.1"/>
    </source>
</evidence>
<dbReference type="InterPro" id="IPR038109">
    <property type="entry name" value="DNA_bind_recomb_sf"/>
</dbReference>
<dbReference type="InterPro" id="IPR036162">
    <property type="entry name" value="Resolvase-like_N_sf"/>
</dbReference>
<dbReference type="EMBL" id="BARU01027264">
    <property type="protein sequence ID" value="GAH72253.1"/>
    <property type="molecule type" value="Genomic_DNA"/>
</dbReference>
<dbReference type="PROSITE" id="PS51737">
    <property type="entry name" value="RECOMBINASE_DNA_BIND"/>
    <property type="match status" value="1"/>
</dbReference>
<evidence type="ECO:0000259" key="1">
    <source>
        <dbReference type="PROSITE" id="PS51736"/>
    </source>
</evidence>
<dbReference type="AlphaFoldDB" id="X1JR16"/>
<evidence type="ECO:0008006" key="4">
    <source>
        <dbReference type="Google" id="ProtNLM"/>
    </source>
</evidence>